<protein>
    <submittedName>
        <fullName evidence="2">Uncharacterized protein</fullName>
    </submittedName>
</protein>
<dbReference type="EMBL" id="CAUYUJ010021304">
    <property type="protein sequence ID" value="CAK0903869.1"/>
    <property type="molecule type" value="Genomic_DNA"/>
</dbReference>
<evidence type="ECO:0000313" key="3">
    <source>
        <dbReference type="Proteomes" id="UP001189429"/>
    </source>
</evidence>
<organism evidence="2 3">
    <name type="scientific">Prorocentrum cordatum</name>
    <dbReference type="NCBI Taxonomy" id="2364126"/>
    <lineage>
        <taxon>Eukaryota</taxon>
        <taxon>Sar</taxon>
        <taxon>Alveolata</taxon>
        <taxon>Dinophyceae</taxon>
        <taxon>Prorocentrales</taxon>
        <taxon>Prorocentraceae</taxon>
        <taxon>Prorocentrum</taxon>
    </lineage>
</organism>
<feature type="region of interest" description="Disordered" evidence="1">
    <location>
        <begin position="86"/>
        <end position="117"/>
    </location>
</feature>
<accession>A0ABN9XUZ1</accession>
<feature type="compositionally biased region" description="Basic and acidic residues" evidence="1">
    <location>
        <begin position="86"/>
        <end position="100"/>
    </location>
</feature>
<evidence type="ECO:0000313" key="2">
    <source>
        <dbReference type="EMBL" id="CAK0903869.1"/>
    </source>
</evidence>
<reference evidence="2" key="1">
    <citation type="submission" date="2023-10" db="EMBL/GenBank/DDBJ databases">
        <authorList>
            <person name="Chen Y."/>
            <person name="Shah S."/>
            <person name="Dougan E. K."/>
            <person name="Thang M."/>
            <person name="Chan C."/>
        </authorList>
    </citation>
    <scope>NUCLEOTIDE SEQUENCE [LARGE SCALE GENOMIC DNA]</scope>
</reference>
<name>A0ABN9XUZ1_9DINO</name>
<proteinExistence type="predicted"/>
<gene>
    <name evidence="2" type="ORF">PCOR1329_LOCUS80050</name>
</gene>
<keyword evidence="3" id="KW-1185">Reference proteome</keyword>
<sequence>MAVAALLSGEALMPLLAGGAGICAAAAFIASSNGEMKQGEFAIADRVEVRDGEGEPWRHGIIVSLWPIMVKVDGREEGLNFNLIRKEGSSDDGRETKEGLAEASGTAAGGAPARKEPRPEAGAIFVSDYSFLRCLSELAQFRLERCGTLAGLQLGIARSGPDPALVARGEELRSRPAVRARGALCACAVDGRPRASRRGREARCERSELVFSASLEGVEEASSFSVQLLGSREVGCAPGAWPGQPVAGGQLLYSACASPAEQGAARASGARQGQPGAGGGSRRLRQVAALGGVRTLTNWRLRPYAAAPPRRCRCPRSAPASPR</sequence>
<dbReference type="Proteomes" id="UP001189429">
    <property type="component" value="Unassembled WGS sequence"/>
</dbReference>
<evidence type="ECO:0000256" key="1">
    <source>
        <dbReference type="SAM" id="MobiDB-lite"/>
    </source>
</evidence>
<comment type="caution">
    <text evidence="2">The sequence shown here is derived from an EMBL/GenBank/DDBJ whole genome shotgun (WGS) entry which is preliminary data.</text>
</comment>